<dbReference type="PROSITE" id="PS50173">
    <property type="entry name" value="UMUC"/>
    <property type="match status" value="1"/>
</dbReference>
<accession>A0ABP9WHK2</accession>
<dbReference type="InterPro" id="IPR043502">
    <property type="entry name" value="DNA/RNA_pol_sf"/>
</dbReference>
<dbReference type="RefSeq" id="WP_286216183.1">
    <property type="nucleotide sequence ID" value="NZ_AP027736.1"/>
</dbReference>
<comment type="caution">
    <text evidence="5">The sequence shown here is derived from an EMBL/GenBank/DDBJ whole genome shotgun (WGS) entry which is preliminary data.</text>
</comment>
<dbReference type="PANTHER" id="PTHR35369">
    <property type="entry name" value="BLR3025 PROTEIN-RELATED"/>
    <property type="match status" value="1"/>
</dbReference>
<dbReference type="EMBL" id="BAABRR010000008">
    <property type="protein sequence ID" value="GAA5519310.1"/>
    <property type="molecule type" value="Genomic_DNA"/>
</dbReference>
<dbReference type="Gene3D" id="3.30.70.270">
    <property type="match status" value="1"/>
</dbReference>
<protein>
    <submittedName>
        <fullName evidence="5">DNA polymerase IV</fullName>
    </submittedName>
</protein>
<gene>
    <name evidence="5" type="primary">dinB</name>
    <name evidence="5" type="ORF">Lsed01_01751</name>
</gene>
<dbReference type="Gene3D" id="1.10.150.20">
    <property type="entry name" value="5' to 3' exonuclease, C-terminal subdomain"/>
    <property type="match status" value="1"/>
</dbReference>
<feature type="domain" description="UmuC" evidence="4">
    <location>
        <begin position="33"/>
        <end position="157"/>
    </location>
</feature>
<dbReference type="SUPFAM" id="SSF56672">
    <property type="entry name" value="DNA/RNA polymerases"/>
    <property type="match status" value="1"/>
</dbReference>
<dbReference type="InterPro" id="IPR001126">
    <property type="entry name" value="UmuC"/>
</dbReference>
<dbReference type="Proteomes" id="UP001426770">
    <property type="component" value="Unassembled WGS sequence"/>
</dbReference>
<keyword evidence="2" id="KW-0227">DNA damage</keyword>
<keyword evidence="6" id="KW-1185">Reference proteome</keyword>
<dbReference type="InterPro" id="IPR043128">
    <property type="entry name" value="Rev_trsase/Diguanyl_cyclase"/>
</dbReference>
<name>A0ABP9WHK2_9MICO</name>
<sequence length="567" mass="59721">MAVVTVTRRAVLWVPDWPVVAAMTEAGLGADAPAAVLHGRSLVAVSAAARAAGVRRGSTRRLAQRACPELAILAHDEGRDSRLFEAVAAAAEQAVSGVEISRPGLLMIPAEGAARFHGSEEALAEALVSAVAEYAGVECAVGAADGLLAAVLAARESMLVPEGASRDYLAPAPIGTLALAAMERTQRDEVERLASVLTRLGIVTLGDLSALPSADVLARFGPVGAWAHRLAGGEDLAPPVVRRGEEDIAVELVFEDPAERVEQLTSLAAEAAASLDRALLDAGMRCGRVRIVARTEKGHELERVWRTDVGTRAGAFARHMTDRVRWQLEGWLSGTATGAGAGAVDPEPAPLASLALVAEDVLPLGAEQSYLWGGVSGADSRAHRALERVQGLLGPEGVLAVAEQGGRSPRDRAHVVPWGQEAPPARAIAHPWPGRIPDPPPATVPPAPRPALVLDAGGAPVSVSRRLAVSAPPTWVRLEADPSDERARAAQRHPSAGHVGRLEGPVWDRARPVESWAGPWPVAERWWSEDASRRVYLQVALREGDEGDLAVLLAYGEGRWTLEAIYD</sequence>
<evidence type="ECO:0000313" key="5">
    <source>
        <dbReference type="EMBL" id="GAA5519310.1"/>
    </source>
</evidence>
<dbReference type="Pfam" id="PF00817">
    <property type="entry name" value="IMS"/>
    <property type="match status" value="1"/>
</dbReference>
<evidence type="ECO:0000256" key="3">
    <source>
        <dbReference type="ARBA" id="ARBA00025589"/>
    </source>
</evidence>
<evidence type="ECO:0000256" key="1">
    <source>
        <dbReference type="ARBA" id="ARBA00010945"/>
    </source>
</evidence>
<dbReference type="PANTHER" id="PTHR35369:SF2">
    <property type="entry name" value="BLR3025 PROTEIN"/>
    <property type="match status" value="1"/>
</dbReference>
<dbReference type="Gene3D" id="3.40.1170.60">
    <property type="match status" value="1"/>
</dbReference>
<reference evidence="5 6" key="1">
    <citation type="submission" date="2024-02" db="EMBL/GenBank/DDBJ databases">
        <title>Lysinimicrobium sediminis NBRC 112286.</title>
        <authorList>
            <person name="Ichikawa N."/>
            <person name="Katano-Makiyama Y."/>
            <person name="Hidaka K."/>
        </authorList>
    </citation>
    <scope>NUCLEOTIDE SEQUENCE [LARGE SCALE GENOMIC DNA]</scope>
    <source>
        <strain evidence="5 6">NBRC 112286</strain>
    </source>
</reference>
<proteinExistence type="inferred from homology"/>
<evidence type="ECO:0000256" key="2">
    <source>
        <dbReference type="ARBA" id="ARBA00022763"/>
    </source>
</evidence>
<evidence type="ECO:0000259" key="4">
    <source>
        <dbReference type="PROSITE" id="PS50173"/>
    </source>
</evidence>
<organism evidence="5 6">
    <name type="scientific">Demequina sediminis</name>
    <dbReference type="NCBI Taxonomy" id="1930058"/>
    <lineage>
        <taxon>Bacteria</taxon>
        <taxon>Bacillati</taxon>
        <taxon>Actinomycetota</taxon>
        <taxon>Actinomycetes</taxon>
        <taxon>Micrococcales</taxon>
        <taxon>Demequinaceae</taxon>
        <taxon>Demequina</taxon>
    </lineage>
</organism>
<comment type="similarity">
    <text evidence="1">Belongs to the DNA polymerase type-Y family.</text>
</comment>
<evidence type="ECO:0000313" key="6">
    <source>
        <dbReference type="Proteomes" id="UP001426770"/>
    </source>
</evidence>
<comment type="function">
    <text evidence="3">Poorly processive, error-prone DNA polymerase involved in untargeted mutagenesis. Copies undamaged DNA at stalled replication forks, which arise in vivo from mismatched or misaligned primer ends. These misaligned primers can be extended by PolIV. Exhibits no 3'-5' exonuclease (proofreading) activity. May be involved in translesional synthesis, in conjunction with the beta clamp from PolIII.</text>
</comment>
<dbReference type="InterPro" id="IPR050356">
    <property type="entry name" value="SulA_CellDiv_inhibitor"/>
</dbReference>